<reference evidence="1 2" key="1">
    <citation type="journal article" date="2012" name="J. Bacteriol.">
        <title>Genome sequence of proteorhodopsin-containing sea ice bacterium Glaciecola punicea ACAM 611T.</title>
        <authorList>
            <person name="Qin Q.-L."/>
            <person name="Xie B.-B."/>
            <person name="Shu Y.-L."/>
            <person name="Rong J.-C."/>
            <person name="Zhao D.-L."/>
            <person name="Zhang X.-Y."/>
            <person name="Chen X.-L."/>
            <person name="Zhou B.-C."/>
            <person name="Zhanga Y.-Z."/>
        </authorList>
    </citation>
    <scope>NUCLEOTIDE SEQUENCE [LARGE SCALE GENOMIC DNA]</scope>
    <source>
        <strain evidence="1 2">ACAM 611</strain>
    </source>
</reference>
<proteinExistence type="predicted"/>
<reference evidence="1 2" key="2">
    <citation type="journal article" date="2017" name="Antonie Van Leeuwenhoek">
        <title>Rhizobium rhizosphaerae sp. nov., a novel species isolated from rice rhizosphere.</title>
        <authorList>
            <person name="Zhao J.J."/>
            <person name="Zhang J."/>
            <person name="Zhang R.J."/>
            <person name="Zhang C.W."/>
            <person name="Yin H.Q."/>
            <person name="Zhang X.X."/>
        </authorList>
    </citation>
    <scope>NUCLEOTIDE SEQUENCE [LARGE SCALE GENOMIC DNA]</scope>
    <source>
        <strain evidence="1 2">ACAM 611</strain>
    </source>
</reference>
<dbReference type="PANTHER" id="PTHR36302:SF1">
    <property type="entry name" value="COPPER CHAPERONE PCU(A)C"/>
    <property type="match status" value="1"/>
</dbReference>
<accession>H5TFE4</accession>
<evidence type="ECO:0008006" key="3">
    <source>
        <dbReference type="Google" id="ProtNLM"/>
    </source>
</evidence>
<dbReference type="EMBL" id="BAET01000033">
    <property type="protein sequence ID" value="GAB56824.1"/>
    <property type="molecule type" value="Genomic_DNA"/>
</dbReference>
<evidence type="ECO:0000313" key="1">
    <source>
        <dbReference type="EMBL" id="GAB56824.1"/>
    </source>
</evidence>
<dbReference type="SUPFAM" id="SSF110087">
    <property type="entry name" value="DR1885-like metal-binding protein"/>
    <property type="match status" value="1"/>
</dbReference>
<dbReference type="InterPro" id="IPR007410">
    <property type="entry name" value="LpqE-like"/>
</dbReference>
<dbReference type="InterPro" id="IPR036182">
    <property type="entry name" value="PCuAC_sf"/>
</dbReference>
<dbReference type="RefSeq" id="WP_006007393.1">
    <property type="nucleotide sequence ID" value="NZ_BAET01000033.1"/>
</dbReference>
<keyword evidence="2" id="KW-1185">Reference proteome</keyword>
<dbReference type="STRING" id="56804.BAE46_02415"/>
<dbReference type="AlphaFoldDB" id="H5TFE4"/>
<protein>
    <recommendedName>
        <fullName evidence="3">Copper chaperone PCu(A)C</fullName>
    </recommendedName>
</protein>
<name>H5TFE4_9ALTE</name>
<comment type="caution">
    <text evidence="1">The sequence shown here is derived from an EMBL/GenBank/DDBJ whole genome shotgun (WGS) entry which is preliminary data.</text>
</comment>
<dbReference type="Pfam" id="PF04314">
    <property type="entry name" value="PCuAC"/>
    <property type="match status" value="1"/>
</dbReference>
<dbReference type="Gene3D" id="2.60.40.1890">
    <property type="entry name" value="PCu(A)C copper chaperone"/>
    <property type="match status" value="1"/>
</dbReference>
<dbReference type="Proteomes" id="UP000053586">
    <property type="component" value="Unassembled WGS sequence"/>
</dbReference>
<dbReference type="PANTHER" id="PTHR36302">
    <property type="entry name" value="BLR7088 PROTEIN"/>
    <property type="match status" value="1"/>
</dbReference>
<sequence length="127" mass="13834">MASSVSINEPWARATFALAKSGAAYFSIINTSNHDLVLSSVSVDNSVAMTAELHHTIMQNEMMSMQELEDGIEIKAGSTVELSPGGMHIMLMGLQKPLNKDEFINVNLIFEDGSQLSHSVPVLDKRN</sequence>
<gene>
    <name evidence="1" type="ORF">GPUN_2710</name>
</gene>
<dbReference type="InterPro" id="IPR058248">
    <property type="entry name" value="Lxx211020-like"/>
</dbReference>
<dbReference type="eggNOG" id="COG2847">
    <property type="taxonomic scope" value="Bacteria"/>
</dbReference>
<evidence type="ECO:0000313" key="2">
    <source>
        <dbReference type="Proteomes" id="UP000053586"/>
    </source>
</evidence>
<organism evidence="1 2">
    <name type="scientific">Glaciecola punicea ACAM 611</name>
    <dbReference type="NCBI Taxonomy" id="1121923"/>
    <lineage>
        <taxon>Bacteria</taxon>
        <taxon>Pseudomonadati</taxon>
        <taxon>Pseudomonadota</taxon>
        <taxon>Gammaproteobacteria</taxon>
        <taxon>Alteromonadales</taxon>
        <taxon>Alteromonadaceae</taxon>
        <taxon>Glaciecola</taxon>
    </lineage>
</organism>